<feature type="compositionally biased region" description="Acidic residues" evidence="2">
    <location>
        <begin position="39"/>
        <end position="50"/>
    </location>
</feature>
<accession>A0ABQ8SAI2</accession>
<dbReference type="Pfam" id="PF17906">
    <property type="entry name" value="HTH_48"/>
    <property type="match status" value="1"/>
</dbReference>
<comment type="subcellular location">
    <subcellularLocation>
        <location evidence="1">Nucleus</location>
    </subcellularLocation>
</comment>
<gene>
    <name evidence="4" type="ORF">ANN_19583</name>
</gene>
<evidence type="ECO:0000256" key="2">
    <source>
        <dbReference type="SAM" id="MobiDB-lite"/>
    </source>
</evidence>
<feature type="region of interest" description="Disordered" evidence="2">
    <location>
        <begin position="25"/>
        <end position="50"/>
    </location>
</feature>
<feature type="compositionally biased region" description="Basic residues" evidence="2">
    <location>
        <begin position="26"/>
        <end position="35"/>
    </location>
</feature>
<keyword evidence="5" id="KW-1185">Reference proteome</keyword>
<evidence type="ECO:0000313" key="4">
    <source>
        <dbReference type="EMBL" id="KAJ4430990.1"/>
    </source>
</evidence>
<proteinExistence type="predicted"/>
<dbReference type="Gene3D" id="1.10.10.1450">
    <property type="match status" value="1"/>
</dbReference>
<reference evidence="4 5" key="1">
    <citation type="journal article" date="2022" name="Allergy">
        <title>Genome assembly and annotation of Periplaneta americana reveal a comprehensive cockroach allergen profile.</title>
        <authorList>
            <person name="Wang L."/>
            <person name="Xiong Q."/>
            <person name="Saelim N."/>
            <person name="Wang L."/>
            <person name="Nong W."/>
            <person name="Wan A.T."/>
            <person name="Shi M."/>
            <person name="Liu X."/>
            <person name="Cao Q."/>
            <person name="Hui J.H.L."/>
            <person name="Sookrung N."/>
            <person name="Leung T.F."/>
            <person name="Tungtrongchitr A."/>
            <person name="Tsui S.K.W."/>
        </authorList>
    </citation>
    <scope>NUCLEOTIDE SEQUENCE [LARGE SCALE GENOMIC DNA]</scope>
    <source>
        <strain evidence="4">PWHHKU_190912</strain>
    </source>
</reference>
<dbReference type="Proteomes" id="UP001148838">
    <property type="component" value="Unassembled WGS sequence"/>
</dbReference>
<dbReference type="InterPro" id="IPR009057">
    <property type="entry name" value="Homeodomain-like_sf"/>
</dbReference>
<evidence type="ECO:0000259" key="3">
    <source>
        <dbReference type="Pfam" id="PF17906"/>
    </source>
</evidence>
<evidence type="ECO:0000256" key="1">
    <source>
        <dbReference type="ARBA" id="ARBA00004123"/>
    </source>
</evidence>
<feature type="domain" description="Mos1 transposase HTH" evidence="3">
    <location>
        <begin position="93"/>
        <end position="128"/>
    </location>
</feature>
<sequence length="183" mass="21418">MKTLCHVDIQYQDATASLKVVQDTLKKKKEKKKRKENFMEVDDDSDDDEAADKEINIQEPDRSHLVQRSEMETLIPSPATCEVRSVIKFFNAQSIAPIEIHRQLCQVYGPNIMSKQMVRRWCRQFSEGRQSVHDEEHSGRPSLISDDRVELVRQYSTENRRFTITEMSSHFPQISRSLLHDCH</sequence>
<dbReference type="SUPFAM" id="SSF46689">
    <property type="entry name" value="Homeodomain-like"/>
    <property type="match status" value="1"/>
</dbReference>
<dbReference type="InterPro" id="IPR052709">
    <property type="entry name" value="Transposase-MT_Hybrid"/>
</dbReference>
<name>A0ABQ8SAI2_PERAM</name>
<dbReference type="InterPro" id="IPR041426">
    <property type="entry name" value="Mos1_HTH"/>
</dbReference>
<dbReference type="PANTHER" id="PTHR46060">
    <property type="entry name" value="MARINER MOS1 TRANSPOSASE-LIKE PROTEIN"/>
    <property type="match status" value="1"/>
</dbReference>
<evidence type="ECO:0000313" key="5">
    <source>
        <dbReference type="Proteomes" id="UP001148838"/>
    </source>
</evidence>
<comment type="caution">
    <text evidence="4">The sequence shown here is derived from an EMBL/GenBank/DDBJ whole genome shotgun (WGS) entry which is preliminary data.</text>
</comment>
<dbReference type="EMBL" id="JAJSOF020000031">
    <property type="protein sequence ID" value="KAJ4430990.1"/>
    <property type="molecule type" value="Genomic_DNA"/>
</dbReference>
<organism evidence="4 5">
    <name type="scientific">Periplaneta americana</name>
    <name type="common">American cockroach</name>
    <name type="synonym">Blatta americana</name>
    <dbReference type="NCBI Taxonomy" id="6978"/>
    <lineage>
        <taxon>Eukaryota</taxon>
        <taxon>Metazoa</taxon>
        <taxon>Ecdysozoa</taxon>
        <taxon>Arthropoda</taxon>
        <taxon>Hexapoda</taxon>
        <taxon>Insecta</taxon>
        <taxon>Pterygota</taxon>
        <taxon>Neoptera</taxon>
        <taxon>Polyneoptera</taxon>
        <taxon>Dictyoptera</taxon>
        <taxon>Blattodea</taxon>
        <taxon>Blattoidea</taxon>
        <taxon>Blattidae</taxon>
        <taxon>Blattinae</taxon>
        <taxon>Periplaneta</taxon>
    </lineage>
</organism>
<protein>
    <recommendedName>
        <fullName evidence="3">Mos1 transposase HTH domain-containing protein</fullName>
    </recommendedName>
</protein>
<dbReference type="PANTHER" id="PTHR46060:SF1">
    <property type="entry name" value="MARINER MOS1 TRANSPOSASE-LIKE PROTEIN"/>
    <property type="match status" value="1"/>
</dbReference>